<evidence type="ECO:0000313" key="3">
    <source>
        <dbReference type="Proteomes" id="UP001485043"/>
    </source>
</evidence>
<dbReference type="AlphaFoldDB" id="A0AAW1SWY1"/>
<dbReference type="Proteomes" id="UP001485043">
    <property type="component" value="Unassembled WGS sequence"/>
</dbReference>
<evidence type="ECO:0000313" key="2">
    <source>
        <dbReference type="EMBL" id="KAK9860411.1"/>
    </source>
</evidence>
<feature type="region of interest" description="Disordered" evidence="1">
    <location>
        <begin position="37"/>
        <end position="70"/>
    </location>
</feature>
<feature type="region of interest" description="Disordered" evidence="1">
    <location>
        <begin position="109"/>
        <end position="131"/>
    </location>
</feature>
<protein>
    <submittedName>
        <fullName evidence="2">Uncharacterized protein</fullName>
    </submittedName>
</protein>
<organism evidence="2 3">
    <name type="scientific">Apatococcus fuscideae</name>
    <dbReference type="NCBI Taxonomy" id="2026836"/>
    <lineage>
        <taxon>Eukaryota</taxon>
        <taxon>Viridiplantae</taxon>
        <taxon>Chlorophyta</taxon>
        <taxon>core chlorophytes</taxon>
        <taxon>Trebouxiophyceae</taxon>
        <taxon>Chlorellales</taxon>
        <taxon>Chlorellaceae</taxon>
        <taxon>Apatococcus</taxon>
    </lineage>
</organism>
<accession>A0AAW1SWY1</accession>
<comment type="caution">
    <text evidence="2">The sequence shown here is derived from an EMBL/GenBank/DDBJ whole genome shotgun (WGS) entry which is preliminary data.</text>
</comment>
<evidence type="ECO:0000256" key="1">
    <source>
        <dbReference type="SAM" id="MobiDB-lite"/>
    </source>
</evidence>
<dbReference type="EMBL" id="JALJOV010000842">
    <property type="protein sequence ID" value="KAK9860411.1"/>
    <property type="molecule type" value="Genomic_DNA"/>
</dbReference>
<name>A0AAW1SWY1_9CHLO</name>
<gene>
    <name evidence="2" type="ORF">WJX84_011366</name>
</gene>
<reference evidence="2 3" key="1">
    <citation type="journal article" date="2024" name="Nat. Commun.">
        <title>Phylogenomics reveals the evolutionary origins of lichenization in chlorophyte algae.</title>
        <authorList>
            <person name="Puginier C."/>
            <person name="Libourel C."/>
            <person name="Otte J."/>
            <person name="Skaloud P."/>
            <person name="Haon M."/>
            <person name="Grisel S."/>
            <person name="Petersen M."/>
            <person name="Berrin J.G."/>
            <person name="Delaux P.M."/>
            <person name="Dal Grande F."/>
            <person name="Keller J."/>
        </authorList>
    </citation>
    <scope>NUCLEOTIDE SEQUENCE [LARGE SCALE GENOMIC DNA]</scope>
    <source>
        <strain evidence="2 3">SAG 2523</strain>
    </source>
</reference>
<sequence>MAGTLLAWSSLAGSNALGHRGDVVVANQGARLFSNQGNLPLAAERRGRRQLRTPRPADSQSGHIPPGRAVVPSLTTPGELLSGAMRVAMCPTTRGQRNLPGLQHAAYSEGSLGQVPTPGGPSSRLGRGPDGRTFQVLDRGQGRAHPSTASISTLVGYRHDSNAFQPPGIGPCPARPRAWGSPI</sequence>
<proteinExistence type="predicted"/>
<feature type="region of interest" description="Disordered" evidence="1">
    <location>
        <begin position="162"/>
        <end position="183"/>
    </location>
</feature>
<keyword evidence="3" id="KW-1185">Reference proteome</keyword>